<evidence type="ECO:0000313" key="1">
    <source>
        <dbReference type="EMBL" id="GAI55945.1"/>
    </source>
</evidence>
<name>X1QYK7_9ZZZZ</name>
<protein>
    <submittedName>
        <fullName evidence="1">Uncharacterized protein</fullName>
    </submittedName>
</protein>
<sequence length="61" mass="6952">MTDHGSYSNLDFIISRVRRDCELAEKYWNINAIPGTELTNIPTKSINNMAREAKELGARLL</sequence>
<dbReference type="AlphaFoldDB" id="X1QYK7"/>
<organism evidence="1">
    <name type="scientific">marine sediment metagenome</name>
    <dbReference type="NCBI Taxonomy" id="412755"/>
    <lineage>
        <taxon>unclassified sequences</taxon>
        <taxon>metagenomes</taxon>
        <taxon>ecological metagenomes</taxon>
    </lineage>
</organism>
<gene>
    <name evidence="1" type="ORF">S06H3_55115</name>
</gene>
<comment type="caution">
    <text evidence="1">The sequence shown here is derived from an EMBL/GenBank/DDBJ whole genome shotgun (WGS) entry which is preliminary data.</text>
</comment>
<reference evidence="1" key="1">
    <citation type="journal article" date="2014" name="Front. Microbiol.">
        <title>High frequency of phylogenetically diverse reductive dehalogenase-homologous genes in deep subseafloor sedimentary metagenomes.</title>
        <authorList>
            <person name="Kawai M."/>
            <person name="Futagami T."/>
            <person name="Toyoda A."/>
            <person name="Takaki Y."/>
            <person name="Nishi S."/>
            <person name="Hori S."/>
            <person name="Arai W."/>
            <person name="Tsubouchi T."/>
            <person name="Morono Y."/>
            <person name="Uchiyama I."/>
            <person name="Ito T."/>
            <person name="Fujiyama A."/>
            <person name="Inagaki F."/>
            <person name="Takami H."/>
        </authorList>
    </citation>
    <scope>NUCLEOTIDE SEQUENCE</scope>
    <source>
        <strain evidence="1">Expedition CK06-06</strain>
    </source>
</reference>
<proteinExistence type="predicted"/>
<dbReference type="EMBL" id="BARV01035305">
    <property type="protein sequence ID" value="GAI55945.1"/>
    <property type="molecule type" value="Genomic_DNA"/>
</dbReference>
<accession>X1QYK7</accession>